<feature type="signal peptide" evidence="1">
    <location>
        <begin position="1"/>
        <end position="17"/>
    </location>
</feature>
<dbReference type="AlphaFoldDB" id="R1GPM4"/>
<dbReference type="InterPro" id="IPR029058">
    <property type="entry name" value="AB_hydrolase_fold"/>
</dbReference>
<reference evidence="3 4" key="1">
    <citation type="journal article" date="2014" name="PLoS ONE">
        <title>Grimontia indica AK16(T), sp. nov., Isolated from a Seawater Sample Reports the Presence of Pathogenic Genes Similar to Vibrio Genus.</title>
        <authorList>
            <person name="Singh A."/>
            <person name="Vaidya B."/>
            <person name="Khatri I."/>
            <person name="Srinivas T.N."/>
            <person name="Subramanian S."/>
            <person name="Korpole S."/>
            <person name="Pinnaka A.K."/>
        </authorList>
    </citation>
    <scope>NUCLEOTIDE SEQUENCE [LARGE SCALE GENOMIC DNA]</scope>
    <source>
        <strain evidence="3 4">AK16</strain>
    </source>
</reference>
<dbReference type="Proteomes" id="UP000011223">
    <property type="component" value="Unassembled WGS sequence"/>
</dbReference>
<evidence type="ECO:0000259" key="2">
    <source>
        <dbReference type="Pfam" id="PF12262"/>
    </source>
</evidence>
<keyword evidence="4" id="KW-1185">Reference proteome</keyword>
<comment type="caution">
    <text evidence="3">The sequence shown here is derived from an EMBL/GenBank/DDBJ whole genome shotgun (WGS) entry which is preliminary data.</text>
</comment>
<sequence length="767" mass="80353">MKTKLLTILVSAALLSACNDSGISGEPTKAQTTVDFNLDPDNLAPVSPSFLSMDSTDGTLASDGFLGSSSYSTDISDPAVALGKSDGWGTTAPFLINFQGNALDASSAPQGFHIIESGDPTSADFSTSTRKKLTVDQDYTVTAEGTTLVVRFIKPLKSASNYMFAITNDLKDVNGSGVDSSTTYSVLKGSIPIPAGSEALLPAKDITQQVEAEFSKEGIDSRKIVFSTWFATQSVGDTLYATKGAIATAVGLGNNFNAIWKGSANPNSVDMSQAYIMTVPASGQDFATAIQSDTSFDTYIDPDGTVEPALLNSYAANSVTVTRGTVKLPYFLEKDSSTWNKTPFESGMPSLAIISNALNSTENASVVAQQLVGQAIDVTKLASDASEQLKLVGVTLNDANGNQLDAERVITRYSPIPQVKSLDDVPFLLFTPTTTSGAMELVIYQHGITSAKESAYVFAANLINGAKLLGKDIAILAIDQPIHGERSLDATRSANADPTNYLNLAYLPVGRDNLRQSILDNVGLRAALTVSQAAGLFTGTPLATLDNTATTPPSLFGHSLGGITGFGTVTTANSTLNDAAGDSLFKFSRIAAANTGGQIVDLLIGSEAFGPLVTSLVTAGIPESEQAGVLALFASAAQTVIDPTDPINLVYESDLNGTNVLAGLPIYMQQVKNDATVPNSVEDRPLAGTIPLASLIGLNVVNSQSQTTKDGRNFTKFGSVGQHSSVIAPQNEDFSDITYTQEMQSELIQFLSGADVNFSVNDASVLE</sequence>
<protein>
    <submittedName>
        <fullName evidence="3">Lipase</fullName>
    </submittedName>
</protein>
<evidence type="ECO:0000313" key="4">
    <source>
        <dbReference type="Proteomes" id="UP000011223"/>
    </source>
</evidence>
<dbReference type="InterPro" id="IPR020009">
    <property type="entry name" value="VolA/Pla-1/cef"/>
</dbReference>
<evidence type="ECO:0000256" key="1">
    <source>
        <dbReference type="SAM" id="SignalP"/>
    </source>
</evidence>
<dbReference type="SUPFAM" id="SSF53474">
    <property type="entry name" value="alpha/beta-Hydrolases"/>
    <property type="match status" value="1"/>
</dbReference>
<gene>
    <name evidence="3" type="ORF">D515_03306</name>
</gene>
<feature type="domain" description="Bacterial virulence factor lipase N-terminal" evidence="2">
    <location>
        <begin position="28"/>
        <end position="260"/>
    </location>
</feature>
<dbReference type="eggNOG" id="COG2267">
    <property type="taxonomic scope" value="Bacteria"/>
</dbReference>
<name>R1GPM4_9GAMM</name>
<dbReference type="PROSITE" id="PS51257">
    <property type="entry name" value="PROKAR_LIPOPROTEIN"/>
    <property type="match status" value="1"/>
</dbReference>
<feature type="chain" id="PRO_5004351623" evidence="1">
    <location>
        <begin position="18"/>
        <end position="767"/>
    </location>
</feature>
<dbReference type="EMBL" id="ANFM02000038">
    <property type="protein sequence ID" value="EOD77989.1"/>
    <property type="molecule type" value="Genomic_DNA"/>
</dbReference>
<keyword evidence="1" id="KW-0732">Signal</keyword>
<accession>R1GPM4</accession>
<dbReference type="Gene3D" id="3.40.50.1820">
    <property type="entry name" value="alpha/beta hydrolase"/>
    <property type="match status" value="1"/>
</dbReference>
<dbReference type="NCBIfam" id="TIGR03502">
    <property type="entry name" value="lipase_Pla1_cef"/>
    <property type="match status" value="1"/>
</dbReference>
<evidence type="ECO:0000313" key="3">
    <source>
        <dbReference type="EMBL" id="EOD77989.1"/>
    </source>
</evidence>
<proteinExistence type="predicted"/>
<dbReference type="Pfam" id="PF12262">
    <property type="entry name" value="Lipase_bact_N"/>
    <property type="match status" value="1"/>
</dbReference>
<dbReference type="InterPro" id="IPR025920">
    <property type="entry name" value="Lipase_bact_N"/>
</dbReference>
<dbReference type="RefSeq" id="WP_002541105.1">
    <property type="nucleotide sequence ID" value="NZ_ANFM02000038.1"/>
</dbReference>
<organism evidence="3 4">
    <name type="scientific">Grimontia indica</name>
    <dbReference type="NCBI Taxonomy" id="1056512"/>
    <lineage>
        <taxon>Bacteria</taxon>
        <taxon>Pseudomonadati</taxon>
        <taxon>Pseudomonadota</taxon>
        <taxon>Gammaproteobacteria</taxon>
        <taxon>Vibrionales</taxon>
        <taxon>Vibrionaceae</taxon>
        <taxon>Grimontia</taxon>
    </lineage>
</organism>